<dbReference type="PROSITE" id="PS50932">
    <property type="entry name" value="HTH_LACI_2"/>
    <property type="match status" value="1"/>
</dbReference>
<name>A0A5M3W613_9ACTN</name>
<evidence type="ECO:0000256" key="1">
    <source>
        <dbReference type="ARBA" id="ARBA00023015"/>
    </source>
</evidence>
<dbReference type="GO" id="GO:0000976">
    <property type="term" value="F:transcription cis-regulatory region binding"/>
    <property type="evidence" value="ECO:0007669"/>
    <property type="project" value="TreeGrafter"/>
</dbReference>
<sequence>MTAIEEPLATGSASSQALTLAELAGVSMATVSKVVNGRFEVGPETRALIEGLIREHGYRRQRRRVRTTRLIELVFHELAGDYPIEVIKGVRQVARQHHLGVMISELVAVTPPGATGSRTCSATARTG</sequence>
<keyword evidence="2" id="KW-0238">DNA-binding</keyword>
<feature type="domain" description="HTH lacI-type" evidence="4">
    <location>
        <begin position="21"/>
        <end position="67"/>
    </location>
</feature>
<dbReference type="SUPFAM" id="SSF47413">
    <property type="entry name" value="lambda repressor-like DNA-binding domains"/>
    <property type="match status" value="1"/>
</dbReference>
<comment type="caution">
    <text evidence="5">The sequence shown here is derived from an EMBL/GenBank/DDBJ whole genome shotgun (WGS) entry which is preliminary data.</text>
</comment>
<keyword evidence="6" id="KW-1185">Reference proteome</keyword>
<dbReference type="AlphaFoldDB" id="A0A5M3W613"/>
<dbReference type="SMART" id="SM00354">
    <property type="entry name" value="HTH_LACI"/>
    <property type="match status" value="1"/>
</dbReference>
<proteinExistence type="predicted"/>
<organism evidence="5 6">
    <name type="scientific">Acrocarpospora corrugata</name>
    <dbReference type="NCBI Taxonomy" id="35763"/>
    <lineage>
        <taxon>Bacteria</taxon>
        <taxon>Bacillati</taxon>
        <taxon>Actinomycetota</taxon>
        <taxon>Actinomycetes</taxon>
        <taxon>Streptosporangiales</taxon>
        <taxon>Streptosporangiaceae</taxon>
        <taxon>Acrocarpospora</taxon>
    </lineage>
</organism>
<dbReference type="InterPro" id="IPR010982">
    <property type="entry name" value="Lambda_DNA-bd_dom_sf"/>
</dbReference>
<evidence type="ECO:0000259" key="4">
    <source>
        <dbReference type="PROSITE" id="PS50932"/>
    </source>
</evidence>
<dbReference type="GO" id="GO:0003700">
    <property type="term" value="F:DNA-binding transcription factor activity"/>
    <property type="evidence" value="ECO:0007669"/>
    <property type="project" value="TreeGrafter"/>
</dbReference>
<dbReference type="InterPro" id="IPR000843">
    <property type="entry name" value="HTH_LacI"/>
</dbReference>
<reference evidence="5 6" key="1">
    <citation type="submission" date="2019-10" db="EMBL/GenBank/DDBJ databases">
        <title>Whole genome shotgun sequence of Acrocarpospora corrugata NBRC 13972.</title>
        <authorList>
            <person name="Ichikawa N."/>
            <person name="Kimura A."/>
            <person name="Kitahashi Y."/>
            <person name="Komaki H."/>
            <person name="Oguchi A."/>
        </authorList>
    </citation>
    <scope>NUCLEOTIDE SEQUENCE [LARGE SCALE GENOMIC DNA]</scope>
    <source>
        <strain evidence="5 6">NBRC 13972</strain>
    </source>
</reference>
<evidence type="ECO:0000313" key="6">
    <source>
        <dbReference type="Proteomes" id="UP000334990"/>
    </source>
</evidence>
<dbReference type="PANTHER" id="PTHR30146">
    <property type="entry name" value="LACI-RELATED TRANSCRIPTIONAL REPRESSOR"/>
    <property type="match status" value="1"/>
</dbReference>
<protein>
    <recommendedName>
        <fullName evidence="4">HTH lacI-type domain-containing protein</fullName>
    </recommendedName>
</protein>
<dbReference type="PANTHER" id="PTHR30146:SF153">
    <property type="entry name" value="LACTOSE OPERON REPRESSOR"/>
    <property type="match status" value="1"/>
</dbReference>
<dbReference type="Pfam" id="PF00356">
    <property type="entry name" value="LacI"/>
    <property type="match status" value="1"/>
</dbReference>
<dbReference type="EMBL" id="BLAD01000060">
    <property type="protein sequence ID" value="GES02601.1"/>
    <property type="molecule type" value="Genomic_DNA"/>
</dbReference>
<evidence type="ECO:0000313" key="5">
    <source>
        <dbReference type="EMBL" id="GES02601.1"/>
    </source>
</evidence>
<evidence type="ECO:0000256" key="3">
    <source>
        <dbReference type="ARBA" id="ARBA00023163"/>
    </source>
</evidence>
<keyword evidence="1" id="KW-0805">Transcription regulation</keyword>
<accession>A0A5M3W613</accession>
<keyword evidence="3" id="KW-0804">Transcription</keyword>
<dbReference type="CDD" id="cd01392">
    <property type="entry name" value="HTH_LacI"/>
    <property type="match status" value="1"/>
</dbReference>
<gene>
    <name evidence="5" type="ORF">Acor_46670</name>
</gene>
<dbReference type="RefSeq" id="WP_308805683.1">
    <property type="nucleotide sequence ID" value="NZ_BAAABN010000019.1"/>
</dbReference>
<evidence type="ECO:0000256" key="2">
    <source>
        <dbReference type="ARBA" id="ARBA00023125"/>
    </source>
</evidence>
<dbReference type="Gene3D" id="1.10.260.40">
    <property type="entry name" value="lambda repressor-like DNA-binding domains"/>
    <property type="match status" value="1"/>
</dbReference>
<dbReference type="Proteomes" id="UP000334990">
    <property type="component" value="Unassembled WGS sequence"/>
</dbReference>